<organism evidence="1 2">
    <name type="scientific">Marinobacter salexigens</name>
    <dbReference type="NCBI Taxonomy" id="1925763"/>
    <lineage>
        <taxon>Bacteria</taxon>
        <taxon>Pseudomonadati</taxon>
        <taxon>Pseudomonadota</taxon>
        <taxon>Gammaproteobacteria</taxon>
        <taxon>Pseudomonadales</taxon>
        <taxon>Marinobacteraceae</taxon>
        <taxon>Marinobacter</taxon>
    </lineage>
</organism>
<comment type="caution">
    <text evidence="1">The sequence shown here is derived from an EMBL/GenBank/DDBJ whole genome shotgun (WGS) entry which is preliminary data.</text>
</comment>
<dbReference type="EMBL" id="JAHKPV010000001">
    <property type="protein sequence ID" value="MBU2873184.1"/>
    <property type="molecule type" value="Genomic_DNA"/>
</dbReference>
<keyword evidence="2" id="KW-1185">Reference proteome</keyword>
<dbReference type="RefSeq" id="WP_216007031.1">
    <property type="nucleotide sequence ID" value="NZ_JAHKPV010000001.1"/>
</dbReference>
<dbReference type="Pfam" id="PF10052">
    <property type="entry name" value="DUF2288"/>
    <property type="match status" value="1"/>
</dbReference>
<dbReference type="Proteomes" id="UP000753376">
    <property type="component" value="Unassembled WGS sequence"/>
</dbReference>
<accession>A0ABS6A8N4</accession>
<dbReference type="InterPro" id="IPR018741">
    <property type="entry name" value="DUF2288"/>
</dbReference>
<protein>
    <submittedName>
        <fullName evidence="1">DUF2288 domain-containing protein</fullName>
    </submittedName>
</protein>
<evidence type="ECO:0000313" key="2">
    <source>
        <dbReference type="Proteomes" id="UP000753376"/>
    </source>
</evidence>
<proteinExistence type="predicted"/>
<sequence length="118" mass="13127">MSSSRNNDETKAKLNLETSRIRWHELQTYYARGQVVRVGKALDLLDVASELTADNRALFEQWLAAGHVGDVSPDMARAWYDRDAELWAVVVAPWVLVQDRTEVSGPSGSSNPSDSSVH</sequence>
<reference evidence="1 2" key="1">
    <citation type="submission" date="2021-05" db="EMBL/GenBank/DDBJ databases">
        <title>Draft genomes of bacteria isolated from model marine particles.</title>
        <authorList>
            <person name="Datta M.S."/>
            <person name="Schwartzman J.A."/>
            <person name="Enke T.N."/>
            <person name="Saavedra J."/>
            <person name="Cermak N."/>
            <person name="Cordero O.X."/>
        </authorList>
    </citation>
    <scope>NUCLEOTIDE SEQUENCE [LARGE SCALE GENOMIC DNA]</scope>
    <source>
        <strain evidence="1 2">D2M19</strain>
    </source>
</reference>
<name>A0ABS6A8N4_9GAMM</name>
<evidence type="ECO:0000313" key="1">
    <source>
        <dbReference type="EMBL" id="MBU2873184.1"/>
    </source>
</evidence>
<gene>
    <name evidence="1" type="ORF">KO508_04100</name>
</gene>